<feature type="transmembrane region" description="Helical" evidence="1">
    <location>
        <begin position="126"/>
        <end position="149"/>
    </location>
</feature>
<keyword evidence="3" id="KW-1185">Reference proteome</keyword>
<protein>
    <submittedName>
        <fullName evidence="2">Uncharacterized protein</fullName>
    </submittedName>
</protein>
<evidence type="ECO:0000313" key="3">
    <source>
        <dbReference type="Proteomes" id="UP000217790"/>
    </source>
</evidence>
<dbReference type="EMBL" id="KZ293678">
    <property type="protein sequence ID" value="PBK87510.1"/>
    <property type="molecule type" value="Genomic_DNA"/>
</dbReference>
<dbReference type="OrthoDB" id="2744793at2759"/>
<name>A0A2H3D0A5_ARMGA</name>
<keyword evidence="1" id="KW-0812">Transmembrane</keyword>
<dbReference type="OMA" id="NASPWIC"/>
<keyword evidence="1" id="KW-1133">Transmembrane helix</keyword>
<dbReference type="InParanoid" id="A0A2H3D0A5"/>
<feature type="transmembrane region" description="Helical" evidence="1">
    <location>
        <begin position="169"/>
        <end position="188"/>
    </location>
</feature>
<evidence type="ECO:0000256" key="1">
    <source>
        <dbReference type="SAM" id="Phobius"/>
    </source>
</evidence>
<dbReference type="Proteomes" id="UP000217790">
    <property type="component" value="Unassembled WGS sequence"/>
</dbReference>
<dbReference type="AlphaFoldDB" id="A0A2H3D0A5"/>
<proteinExistence type="predicted"/>
<reference evidence="3" key="1">
    <citation type="journal article" date="2017" name="Nat. Ecol. Evol.">
        <title>Genome expansion and lineage-specific genetic innovations in the forest pathogenic fungi Armillaria.</title>
        <authorList>
            <person name="Sipos G."/>
            <person name="Prasanna A.N."/>
            <person name="Walter M.C."/>
            <person name="O'Connor E."/>
            <person name="Balint B."/>
            <person name="Krizsan K."/>
            <person name="Kiss B."/>
            <person name="Hess J."/>
            <person name="Varga T."/>
            <person name="Slot J."/>
            <person name="Riley R."/>
            <person name="Boka B."/>
            <person name="Rigling D."/>
            <person name="Barry K."/>
            <person name="Lee J."/>
            <person name="Mihaltcheva S."/>
            <person name="LaButti K."/>
            <person name="Lipzen A."/>
            <person name="Waldron R."/>
            <person name="Moloney N.M."/>
            <person name="Sperisen C."/>
            <person name="Kredics L."/>
            <person name="Vagvoelgyi C."/>
            <person name="Patrignani A."/>
            <person name="Fitzpatrick D."/>
            <person name="Nagy I."/>
            <person name="Doyle S."/>
            <person name="Anderson J.B."/>
            <person name="Grigoriev I.V."/>
            <person name="Gueldener U."/>
            <person name="Muensterkoetter M."/>
            <person name="Nagy L.G."/>
        </authorList>
    </citation>
    <scope>NUCLEOTIDE SEQUENCE [LARGE SCALE GENOMIC DNA]</scope>
    <source>
        <strain evidence="3">Ar21-2</strain>
    </source>
</reference>
<accession>A0A2H3D0A5</accession>
<feature type="transmembrane region" description="Helical" evidence="1">
    <location>
        <begin position="12"/>
        <end position="37"/>
    </location>
</feature>
<sequence length="336" mass="37573">MSTSPAPLEAFFIALQAEILLYGMYTCLFASSLYILLCKKKKTRVVKIMIALNTIMWSLATSHLAVSFNQNYRGIFRDHGVEDPTEFENNASPWICTELALENVNFILGDSVVIWRAWVLWNRKRWILLVSAVLLLVTLGAGIGVIFAFATAPKAVSVFDNPSLHVWELMFILSTMGTNIWATSLIAYRAWSHNRTIRAITGEAIMARFRRQNGVLALLIESGVFYCCTWLIAIIVTLCGNKGAYVVIYMLSQLTAIYPTLIITLVSLRSTLDVAMETFQDTQYGRRGTGEFHLGTVPVKIEVQATTFTSHQDDLETGVLVIDAKSNDNALMNNRP</sequence>
<feature type="transmembrane region" description="Helical" evidence="1">
    <location>
        <begin position="244"/>
        <end position="268"/>
    </location>
</feature>
<organism evidence="2 3">
    <name type="scientific">Armillaria gallica</name>
    <name type="common">Bulbous honey fungus</name>
    <name type="synonym">Armillaria bulbosa</name>
    <dbReference type="NCBI Taxonomy" id="47427"/>
    <lineage>
        <taxon>Eukaryota</taxon>
        <taxon>Fungi</taxon>
        <taxon>Dikarya</taxon>
        <taxon>Basidiomycota</taxon>
        <taxon>Agaricomycotina</taxon>
        <taxon>Agaricomycetes</taxon>
        <taxon>Agaricomycetidae</taxon>
        <taxon>Agaricales</taxon>
        <taxon>Marasmiineae</taxon>
        <taxon>Physalacriaceae</taxon>
        <taxon>Armillaria</taxon>
    </lineage>
</organism>
<keyword evidence="1" id="KW-0472">Membrane</keyword>
<evidence type="ECO:0000313" key="2">
    <source>
        <dbReference type="EMBL" id="PBK87510.1"/>
    </source>
</evidence>
<feature type="transmembrane region" description="Helical" evidence="1">
    <location>
        <begin position="215"/>
        <end position="238"/>
    </location>
</feature>
<gene>
    <name evidence="2" type="ORF">ARMGADRAFT_1085526</name>
</gene>